<keyword evidence="8" id="KW-0282">Flagellum</keyword>
<dbReference type="OrthoDB" id="9810816at2"/>
<dbReference type="InterPro" id="IPR040026">
    <property type="entry name" value="FliD"/>
</dbReference>
<keyword evidence="5" id="KW-0964">Secreted</keyword>
<evidence type="ECO:0000256" key="5">
    <source>
        <dbReference type="RuleBase" id="RU362066"/>
    </source>
</evidence>
<accession>A0A545U3X3</accession>
<evidence type="ECO:0000313" key="9">
    <source>
        <dbReference type="Proteomes" id="UP000319732"/>
    </source>
</evidence>
<name>A0A545U3X3_9GAMM</name>
<evidence type="ECO:0000259" key="7">
    <source>
        <dbReference type="Pfam" id="PF07195"/>
    </source>
</evidence>
<comment type="subcellular location">
    <subcellularLocation>
        <location evidence="5">Secreted</location>
    </subcellularLocation>
    <subcellularLocation>
        <location evidence="5">Bacterial flagellum</location>
    </subcellularLocation>
</comment>
<feature type="coiled-coil region" evidence="5">
    <location>
        <begin position="633"/>
        <end position="685"/>
    </location>
</feature>
<dbReference type="GO" id="GO:0007155">
    <property type="term" value="P:cell adhesion"/>
    <property type="evidence" value="ECO:0007669"/>
    <property type="project" value="InterPro"/>
</dbReference>
<evidence type="ECO:0000256" key="3">
    <source>
        <dbReference type="ARBA" id="ARBA00023054"/>
    </source>
</evidence>
<organism evidence="8 9">
    <name type="scientific">Exilibacterium tricleocarpae</name>
    <dbReference type="NCBI Taxonomy" id="2591008"/>
    <lineage>
        <taxon>Bacteria</taxon>
        <taxon>Pseudomonadati</taxon>
        <taxon>Pseudomonadota</taxon>
        <taxon>Gammaproteobacteria</taxon>
        <taxon>Cellvibrionales</taxon>
        <taxon>Cellvibrionaceae</taxon>
        <taxon>Exilibacterium</taxon>
    </lineage>
</organism>
<proteinExistence type="inferred from homology"/>
<dbReference type="EMBL" id="VHSG01000006">
    <property type="protein sequence ID" value="TQV84144.1"/>
    <property type="molecule type" value="Genomic_DNA"/>
</dbReference>
<dbReference type="InterPro" id="IPR010809">
    <property type="entry name" value="FliD_C"/>
</dbReference>
<comment type="similarity">
    <text evidence="1 5">Belongs to the FliD family.</text>
</comment>
<evidence type="ECO:0000259" key="6">
    <source>
        <dbReference type="Pfam" id="PF02465"/>
    </source>
</evidence>
<dbReference type="Pfam" id="PF07195">
    <property type="entry name" value="FliD_C"/>
    <property type="match status" value="2"/>
</dbReference>
<comment type="subunit">
    <text evidence="2 5">Homopentamer.</text>
</comment>
<feature type="domain" description="Flagellar hook-associated protein 2 N-terminal" evidence="6">
    <location>
        <begin position="28"/>
        <end position="126"/>
    </location>
</feature>
<evidence type="ECO:0000256" key="4">
    <source>
        <dbReference type="ARBA" id="ARBA00023143"/>
    </source>
</evidence>
<evidence type="ECO:0000313" key="8">
    <source>
        <dbReference type="EMBL" id="TQV84144.1"/>
    </source>
</evidence>
<gene>
    <name evidence="8" type="ORF">FKG94_05635</name>
</gene>
<keyword evidence="3 5" id="KW-0175">Coiled coil</keyword>
<evidence type="ECO:0000256" key="1">
    <source>
        <dbReference type="ARBA" id="ARBA00009764"/>
    </source>
</evidence>
<sequence length="689" mass="71957">MFFYISSPCSCREVVVMQNIVNALGAGSGIDTLALVEQLVEVEKAPAQERLDGKREKFEAQISDYGLLRSALSTLQDAARLVADSETFNSKSASFTDSDALVPSTLDADTLPGDYAFEVTAIASAQSLSSTTFSDPTDAVGKGTLTFRFGEWDGGLTTFSVDASKNAQTITIDDSNNSLSGLANAINAADFGVQASVIQDGGTYQLLVTAPSGAKNQLEIVVAEDGGSPSDTDASDLSRFAFNEAGQQLSQNQAGADAEITVNGLTVNRESNIVDDLVDGFAFTLGKAAPGEIINVSIFEDKSAGETVVRDFIDAYNGFLEAIEPLIGFDAEQDNFGSLRNDPLAKSIPAEIRALIANPIPGLAADFTSLTNVGIRTELDGTLSINEAEFSEAVATNYDLVKGLFAPATASSSDLIIVNSFSDLTTPGNYDVVITADAAKGFLTGDAVAAGFPLDTTGKSYSFNITVDGTASELVTLSTGVYADADALAAEIQSQINADTTLQADGAEVDVVFDTDHFVITSRAFGSKSNVSISAADTDLATDLGLTTTAATTGGVDVAGTIDGVAGFGFGNILLPALNTDPSGLSLTVRPGATSATVDFSRGFGDELSRLVDNFLAGAGVIDTREVNINRDIEGLDEDQRTLDRRIEALQERLTAQFIAMESIVRSLQDSASFLESTLESLLNANNGN</sequence>
<dbReference type="GO" id="GO:0005576">
    <property type="term" value="C:extracellular region"/>
    <property type="evidence" value="ECO:0007669"/>
    <property type="project" value="UniProtKB-SubCell"/>
</dbReference>
<feature type="domain" description="Flagellar hook-associated protein 2 C-terminal" evidence="7">
    <location>
        <begin position="578"/>
        <end position="669"/>
    </location>
</feature>
<dbReference type="GO" id="GO:0009424">
    <property type="term" value="C:bacterial-type flagellum hook"/>
    <property type="evidence" value="ECO:0007669"/>
    <property type="project" value="UniProtKB-UniRule"/>
</dbReference>
<reference evidence="8 9" key="1">
    <citation type="submission" date="2019-06" db="EMBL/GenBank/DDBJ databases">
        <title>Whole genome sequence for Cellvibrionaceae sp. R142.</title>
        <authorList>
            <person name="Wang G."/>
        </authorList>
    </citation>
    <scope>NUCLEOTIDE SEQUENCE [LARGE SCALE GENOMIC DNA]</scope>
    <source>
        <strain evidence="8 9">R142</strain>
    </source>
</reference>
<dbReference type="Proteomes" id="UP000319732">
    <property type="component" value="Unassembled WGS sequence"/>
</dbReference>
<comment type="caution">
    <text evidence="8">The sequence shown here is derived from an EMBL/GenBank/DDBJ whole genome shotgun (WGS) entry which is preliminary data.</text>
</comment>
<dbReference type="Pfam" id="PF02465">
    <property type="entry name" value="FliD_N"/>
    <property type="match status" value="1"/>
</dbReference>
<dbReference type="GO" id="GO:0071973">
    <property type="term" value="P:bacterial-type flagellum-dependent cell motility"/>
    <property type="evidence" value="ECO:0007669"/>
    <property type="project" value="TreeGrafter"/>
</dbReference>
<keyword evidence="4 5" id="KW-0975">Bacterial flagellum</keyword>
<comment type="function">
    <text evidence="5">Required for morphogenesis and for the elongation of the flagellar filament by facilitating polymerization of the flagellin monomers at the tip of growing filament. Forms a capping structure, which prevents flagellin subunits (transported through the central channel of the flagellum) from leaking out without polymerization at the distal end.</text>
</comment>
<protein>
    <recommendedName>
        <fullName evidence="5">Flagellar hook-associated protein 2</fullName>
        <shortName evidence="5">HAP2</shortName>
    </recommendedName>
    <alternativeName>
        <fullName evidence="5">Flagellar cap protein</fullName>
    </alternativeName>
</protein>
<dbReference type="GO" id="GO:0009421">
    <property type="term" value="C:bacterial-type flagellum filament cap"/>
    <property type="evidence" value="ECO:0007669"/>
    <property type="project" value="InterPro"/>
</dbReference>
<dbReference type="PANTHER" id="PTHR30288:SF0">
    <property type="entry name" value="FLAGELLAR HOOK-ASSOCIATED PROTEIN 2"/>
    <property type="match status" value="1"/>
</dbReference>
<dbReference type="PANTHER" id="PTHR30288">
    <property type="entry name" value="FLAGELLAR CAP/ASSEMBLY PROTEIN FLID"/>
    <property type="match status" value="1"/>
</dbReference>
<keyword evidence="8" id="KW-0969">Cilium</keyword>
<feature type="domain" description="Flagellar hook-associated protein 2 C-terminal" evidence="7">
    <location>
        <begin position="255"/>
        <end position="411"/>
    </location>
</feature>
<keyword evidence="9" id="KW-1185">Reference proteome</keyword>
<dbReference type="InterPro" id="IPR003481">
    <property type="entry name" value="FliD_N"/>
</dbReference>
<dbReference type="AlphaFoldDB" id="A0A545U3X3"/>
<evidence type="ECO:0000256" key="2">
    <source>
        <dbReference type="ARBA" id="ARBA00011255"/>
    </source>
</evidence>
<keyword evidence="8" id="KW-0966">Cell projection</keyword>